<evidence type="ECO:0000313" key="2">
    <source>
        <dbReference type="Proteomes" id="UP001215598"/>
    </source>
</evidence>
<reference evidence="1" key="1">
    <citation type="submission" date="2023-03" db="EMBL/GenBank/DDBJ databases">
        <title>Massive genome expansion in bonnet fungi (Mycena s.s.) driven by repeated elements and novel gene families across ecological guilds.</title>
        <authorList>
            <consortium name="Lawrence Berkeley National Laboratory"/>
            <person name="Harder C.B."/>
            <person name="Miyauchi S."/>
            <person name="Viragh M."/>
            <person name="Kuo A."/>
            <person name="Thoen E."/>
            <person name="Andreopoulos B."/>
            <person name="Lu D."/>
            <person name="Skrede I."/>
            <person name="Drula E."/>
            <person name="Henrissat B."/>
            <person name="Morin E."/>
            <person name="Kohler A."/>
            <person name="Barry K."/>
            <person name="LaButti K."/>
            <person name="Morin E."/>
            <person name="Salamov A."/>
            <person name="Lipzen A."/>
            <person name="Mereny Z."/>
            <person name="Hegedus B."/>
            <person name="Baldrian P."/>
            <person name="Stursova M."/>
            <person name="Weitz H."/>
            <person name="Taylor A."/>
            <person name="Grigoriev I.V."/>
            <person name="Nagy L.G."/>
            <person name="Martin F."/>
            <person name="Kauserud H."/>
        </authorList>
    </citation>
    <scope>NUCLEOTIDE SEQUENCE</scope>
    <source>
        <strain evidence="1">CBHHK182m</strain>
    </source>
</reference>
<protein>
    <submittedName>
        <fullName evidence="1">Uncharacterized protein</fullName>
    </submittedName>
</protein>
<name>A0AAD7J989_9AGAR</name>
<gene>
    <name evidence="1" type="ORF">B0H16DRAFT_1720249</name>
</gene>
<organism evidence="1 2">
    <name type="scientific">Mycena metata</name>
    <dbReference type="NCBI Taxonomy" id="1033252"/>
    <lineage>
        <taxon>Eukaryota</taxon>
        <taxon>Fungi</taxon>
        <taxon>Dikarya</taxon>
        <taxon>Basidiomycota</taxon>
        <taxon>Agaricomycotina</taxon>
        <taxon>Agaricomycetes</taxon>
        <taxon>Agaricomycetidae</taxon>
        <taxon>Agaricales</taxon>
        <taxon>Marasmiineae</taxon>
        <taxon>Mycenaceae</taxon>
        <taxon>Mycena</taxon>
    </lineage>
</organism>
<dbReference type="AlphaFoldDB" id="A0AAD7J989"/>
<proteinExistence type="predicted"/>
<dbReference type="EMBL" id="JARKIB010000038">
    <property type="protein sequence ID" value="KAJ7760027.1"/>
    <property type="molecule type" value="Genomic_DNA"/>
</dbReference>
<evidence type="ECO:0000313" key="1">
    <source>
        <dbReference type="EMBL" id="KAJ7760027.1"/>
    </source>
</evidence>
<accession>A0AAD7J989</accession>
<dbReference type="Proteomes" id="UP001215598">
    <property type="component" value="Unassembled WGS sequence"/>
</dbReference>
<comment type="caution">
    <text evidence="1">The sequence shown here is derived from an EMBL/GenBank/DDBJ whole genome shotgun (WGS) entry which is preliminary data.</text>
</comment>
<sequence>MPATFTLLITPRVLEETVPAPTYIQLNASTVTNDSEGPTCAHCGWKGGDHAPKCPFILIPSVNALDLLSHSSDSSDVLLYHII</sequence>
<keyword evidence="2" id="KW-1185">Reference proteome</keyword>